<protein>
    <recommendedName>
        <fullName evidence="5">Single-stranded DNA-binding protein</fullName>
    </recommendedName>
</protein>
<dbReference type="Proteomes" id="UP000186720">
    <property type="component" value="Unassembled WGS sequence"/>
</dbReference>
<dbReference type="Gene3D" id="2.40.50.140">
    <property type="entry name" value="Nucleic acid-binding proteins"/>
    <property type="match status" value="1"/>
</dbReference>
<evidence type="ECO:0000313" key="4">
    <source>
        <dbReference type="Proteomes" id="UP000186720"/>
    </source>
</evidence>
<keyword evidence="1 2" id="KW-0238">DNA-binding</keyword>
<sequence>MVTTEFIKKNGASVEHIEWHQVKIPHNYVDADNVLKKGQLVYIQGKIQTLQFTDEQHIKRYKTEIMAQYIQILSNNIEQTLVQD</sequence>
<reference evidence="3" key="1">
    <citation type="submission" date="2016-11" db="EMBL/GenBank/DDBJ databases">
        <title>Whole Genome Sequencing of Mucilaginibacter polytrichastri RG4-7(T) isolated from the moss sample.</title>
        <authorList>
            <person name="Li Y."/>
        </authorList>
    </citation>
    <scope>NUCLEOTIDE SEQUENCE [LARGE SCALE GENOMIC DNA]</scope>
    <source>
        <strain evidence="3">RG4-7</strain>
    </source>
</reference>
<dbReference type="EMBL" id="MPPL01000001">
    <property type="protein sequence ID" value="OKS89184.1"/>
    <property type="molecule type" value="Genomic_DNA"/>
</dbReference>
<evidence type="ECO:0008006" key="5">
    <source>
        <dbReference type="Google" id="ProtNLM"/>
    </source>
</evidence>
<name>A0A1Q6A596_9SPHI</name>
<organism evidence="3 4">
    <name type="scientific">Mucilaginibacter polytrichastri</name>
    <dbReference type="NCBI Taxonomy" id="1302689"/>
    <lineage>
        <taxon>Bacteria</taxon>
        <taxon>Pseudomonadati</taxon>
        <taxon>Bacteroidota</taxon>
        <taxon>Sphingobacteriia</taxon>
        <taxon>Sphingobacteriales</taxon>
        <taxon>Sphingobacteriaceae</taxon>
        <taxon>Mucilaginibacter</taxon>
    </lineage>
</organism>
<evidence type="ECO:0000256" key="1">
    <source>
        <dbReference type="ARBA" id="ARBA00023125"/>
    </source>
</evidence>
<dbReference type="InterPro" id="IPR012340">
    <property type="entry name" value="NA-bd_OB-fold"/>
</dbReference>
<dbReference type="InterPro" id="IPR000424">
    <property type="entry name" value="Primosome_PriB/ssb"/>
</dbReference>
<evidence type="ECO:0000313" key="3">
    <source>
        <dbReference type="EMBL" id="OKS89184.1"/>
    </source>
</evidence>
<dbReference type="STRING" id="1302689.RG47T_4666"/>
<dbReference type="GO" id="GO:0003697">
    <property type="term" value="F:single-stranded DNA binding"/>
    <property type="evidence" value="ECO:0007669"/>
    <property type="project" value="InterPro"/>
</dbReference>
<proteinExistence type="predicted"/>
<dbReference type="Pfam" id="PF00436">
    <property type="entry name" value="SSB"/>
    <property type="match status" value="1"/>
</dbReference>
<comment type="caution">
    <text evidence="3">The sequence shown here is derived from an EMBL/GenBank/DDBJ whole genome shotgun (WGS) entry which is preliminary data.</text>
</comment>
<keyword evidence="4" id="KW-1185">Reference proteome</keyword>
<gene>
    <name evidence="3" type="ORF">RG47T_4666</name>
</gene>
<dbReference type="PROSITE" id="PS50935">
    <property type="entry name" value="SSB"/>
    <property type="match status" value="1"/>
</dbReference>
<dbReference type="SUPFAM" id="SSF50249">
    <property type="entry name" value="Nucleic acid-binding proteins"/>
    <property type="match status" value="1"/>
</dbReference>
<dbReference type="AlphaFoldDB" id="A0A1Q6A596"/>
<evidence type="ECO:0000256" key="2">
    <source>
        <dbReference type="PROSITE-ProRule" id="PRU00252"/>
    </source>
</evidence>
<accession>A0A1Q6A596</accession>